<sequence>MKKYRQLSKRINALEEKAAAQERTLERLLGVTTSAVNLATSINTRVEVLEQRPGEITAEPYHR</sequence>
<comment type="caution">
    <text evidence="2">The sequence shown here is derived from an EMBL/GenBank/DDBJ whole genome shotgun (WGS) entry which is preliminary data.</text>
</comment>
<protein>
    <submittedName>
        <fullName evidence="2">Uncharacterized protein</fullName>
    </submittedName>
</protein>
<dbReference type="EMBL" id="LNQE01001799">
    <property type="protein sequence ID" value="KUG05588.1"/>
    <property type="molecule type" value="Genomic_DNA"/>
</dbReference>
<dbReference type="AlphaFoldDB" id="A0A0W8EA97"/>
<gene>
    <name evidence="2" type="ORF">ASZ90_016984</name>
</gene>
<reference evidence="2" key="1">
    <citation type="journal article" date="2015" name="Proc. Natl. Acad. Sci. U.S.A.">
        <title>Networks of energetic and metabolic interactions define dynamics in microbial communities.</title>
        <authorList>
            <person name="Embree M."/>
            <person name="Liu J.K."/>
            <person name="Al-Bassam M.M."/>
            <person name="Zengler K."/>
        </authorList>
    </citation>
    <scope>NUCLEOTIDE SEQUENCE</scope>
</reference>
<keyword evidence="1" id="KW-0175">Coiled coil</keyword>
<proteinExistence type="predicted"/>
<accession>A0A0W8EA97</accession>
<feature type="coiled-coil region" evidence="1">
    <location>
        <begin position="4"/>
        <end position="31"/>
    </location>
</feature>
<name>A0A0W8EA97_9ZZZZ</name>
<evidence type="ECO:0000313" key="2">
    <source>
        <dbReference type="EMBL" id="KUG05588.1"/>
    </source>
</evidence>
<evidence type="ECO:0000256" key="1">
    <source>
        <dbReference type="SAM" id="Coils"/>
    </source>
</evidence>
<organism evidence="2">
    <name type="scientific">hydrocarbon metagenome</name>
    <dbReference type="NCBI Taxonomy" id="938273"/>
    <lineage>
        <taxon>unclassified sequences</taxon>
        <taxon>metagenomes</taxon>
        <taxon>ecological metagenomes</taxon>
    </lineage>
</organism>